<feature type="compositionally biased region" description="Low complexity" evidence="1">
    <location>
        <begin position="192"/>
        <end position="212"/>
    </location>
</feature>
<feature type="region of interest" description="Disordered" evidence="1">
    <location>
        <begin position="1"/>
        <end position="37"/>
    </location>
</feature>
<dbReference type="EMBL" id="JAKWFO010000008">
    <property type="protein sequence ID" value="KAI9633536.1"/>
    <property type="molecule type" value="Genomic_DNA"/>
</dbReference>
<gene>
    <name evidence="2" type="ORF">MKK02DRAFT_38192</name>
</gene>
<accession>A0AA38H650</accession>
<dbReference type="Proteomes" id="UP001164286">
    <property type="component" value="Unassembled WGS sequence"/>
</dbReference>
<proteinExistence type="predicted"/>
<evidence type="ECO:0000313" key="2">
    <source>
        <dbReference type="EMBL" id="KAI9633536.1"/>
    </source>
</evidence>
<sequence>MGFFSLKKKSAAPSTVSQLSPPSSSRSASPVAPSPSARPTLQLRVAIHAALLERANSDELFYIEVDPEEGVEAIRRVISRRIGGVALSMFKVDIPIDAFEQAAEYTRRYKHRADLITHFSAYSLDDPQQIRCSLGPAGWQTQLPESLRIKDWYPSAPLNSETISIIARPIHHTTSSARPLTLLAHFAAPTDSQSHGSSPSLSSSSRYISGSPPSRPTRRAPTPVDILPSSTIGQLKEALLRADGRAMDKLDKVILWRVEMSEEEMVVIEQRGGLKSGQMPWPYPPTAEVPIALSNDALPVSHYFAGAQSNTRSVSLSVWIHPSASHSLARILPAEALNAPTFRYPMVFPPPEIRRPSASHSLPPASPVLDLETTVSASTLPARAAGRARRGRPSTAPPACDTLDAPSPFGGLRALRARSPLGRPPTHDAKMMGLGIAGSELPPIGISPVDEMGMDLTKLSLKVDMGASALLVPRSPEIVWQPAVGHVHRANTQSRGIRSLAHSRSLRAQETC</sequence>
<evidence type="ECO:0000313" key="3">
    <source>
        <dbReference type="Proteomes" id="UP001164286"/>
    </source>
</evidence>
<organism evidence="2 3">
    <name type="scientific">Dioszegia hungarica</name>
    <dbReference type="NCBI Taxonomy" id="4972"/>
    <lineage>
        <taxon>Eukaryota</taxon>
        <taxon>Fungi</taxon>
        <taxon>Dikarya</taxon>
        <taxon>Basidiomycota</taxon>
        <taxon>Agaricomycotina</taxon>
        <taxon>Tremellomycetes</taxon>
        <taxon>Tremellales</taxon>
        <taxon>Bulleribasidiaceae</taxon>
        <taxon>Dioszegia</taxon>
    </lineage>
</organism>
<feature type="region of interest" description="Disordered" evidence="1">
    <location>
        <begin position="189"/>
        <end position="227"/>
    </location>
</feature>
<reference evidence="2" key="1">
    <citation type="journal article" date="2022" name="G3 (Bethesda)">
        <title>High quality genome of the basidiomycete yeast Dioszegia hungarica PDD-24b-2 isolated from cloud water.</title>
        <authorList>
            <person name="Jarrige D."/>
            <person name="Haridas S."/>
            <person name="Bleykasten-Grosshans C."/>
            <person name="Joly M."/>
            <person name="Nadalig T."/>
            <person name="Sancelme M."/>
            <person name="Vuilleumier S."/>
            <person name="Grigoriev I.V."/>
            <person name="Amato P."/>
            <person name="Bringel F."/>
        </authorList>
    </citation>
    <scope>NUCLEOTIDE SEQUENCE</scope>
    <source>
        <strain evidence="2">PDD-24b-2</strain>
    </source>
</reference>
<protein>
    <submittedName>
        <fullName evidence="2">Uncharacterized protein</fullName>
    </submittedName>
</protein>
<comment type="caution">
    <text evidence="2">The sequence shown here is derived from an EMBL/GenBank/DDBJ whole genome shotgun (WGS) entry which is preliminary data.</text>
</comment>
<name>A0AA38H650_9TREE</name>
<dbReference type="RefSeq" id="XP_052943313.1">
    <property type="nucleotide sequence ID" value="XM_053089982.1"/>
</dbReference>
<feature type="compositionally biased region" description="Basic residues" evidence="1">
    <location>
        <begin position="1"/>
        <end position="10"/>
    </location>
</feature>
<feature type="region of interest" description="Disordered" evidence="1">
    <location>
        <begin position="381"/>
        <end position="405"/>
    </location>
</feature>
<dbReference type="GeneID" id="77729187"/>
<keyword evidence="3" id="KW-1185">Reference proteome</keyword>
<feature type="compositionally biased region" description="Low complexity" evidence="1">
    <location>
        <begin position="13"/>
        <end position="37"/>
    </location>
</feature>
<evidence type="ECO:0000256" key="1">
    <source>
        <dbReference type="SAM" id="MobiDB-lite"/>
    </source>
</evidence>
<dbReference type="AlphaFoldDB" id="A0AA38H650"/>